<proteinExistence type="predicted"/>
<organism evidence="2 3">
    <name type="scientific">Nesidiocoris tenuis</name>
    <dbReference type="NCBI Taxonomy" id="355587"/>
    <lineage>
        <taxon>Eukaryota</taxon>
        <taxon>Metazoa</taxon>
        <taxon>Ecdysozoa</taxon>
        <taxon>Arthropoda</taxon>
        <taxon>Hexapoda</taxon>
        <taxon>Insecta</taxon>
        <taxon>Pterygota</taxon>
        <taxon>Neoptera</taxon>
        <taxon>Paraneoptera</taxon>
        <taxon>Hemiptera</taxon>
        <taxon>Heteroptera</taxon>
        <taxon>Panheteroptera</taxon>
        <taxon>Cimicomorpha</taxon>
        <taxon>Miridae</taxon>
        <taxon>Dicyphina</taxon>
        <taxon>Nesidiocoris</taxon>
    </lineage>
</organism>
<evidence type="ECO:0000313" key="3">
    <source>
        <dbReference type="Proteomes" id="UP000479000"/>
    </source>
</evidence>
<evidence type="ECO:0000256" key="1">
    <source>
        <dbReference type="SAM" id="MobiDB-lite"/>
    </source>
</evidence>
<reference evidence="2 3" key="1">
    <citation type="submission" date="2020-02" db="EMBL/GenBank/DDBJ databases">
        <authorList>
            <person name="Ferguson B K."/>
        </authorList>
    </citation>
    <scope>NUCLEOTIDE SEQUENCE [LARGE SCALE GENOMIC DNA]</scope>
</reference>
<evidence type="ECO:0000313" key="2">
    <source>
        <dbReference type="EMBL" id="CAB0015999.1"/>
    </source>
</evidence>
<feature type="region of interest" description="Disordered" evidence="1">
    <location>
        <begin position="19"/>
        <end position="42"/>
    </location>
</feature>
<accession>A0A6H5HGM6</accession>
<name>A0A6H5HGM6_9HEMI</name>
<dbReference type="Proteomes" id="UP000479000">
    <property type="component" value="Unassembled WGS sequence"/>
</dbReference>
<gene>
    <name evidence="2" type="ORF">NTEN_LOCUS20330</name>
</gene>
<keyword evidence="3" id="KW-1185">Reference proteome</keyword>
<dbReference type="AlphaFoldDB" id="A0A6H5HGM6"/>
<feature type="region of interest" description="Disordered" evidence="1">
    <location>
        <begin position="64"/>
        <end position="101"/>
    </location>
</feature>
<dbReference type="EMBL" id="CADCXU010029841">
    <property type="protein sequence ID" value="CAB0015999.1"/>
    <property type="molecule type" value="Genomic_DNA"/>
</dbReference>
<sequence length="101" mass="11488">MTPTGRLKVEFVPFPRPEEGRTKFQWKQQAAPGHKTDLTHPHGRTALAPTLTWQEIIIQAVPNSAPHVDGAAERDQEVDVDDQQSNYAGQRSRQVFHHRLE</sequence>
<protein>
    <submittedName>
        <fullName evidence="2">Uncharacterized protein</fullName>
    </submittedName>
</protein>